<organism evidence="1 2">
    <name type="scientific">Portunus trituberculatus</name>
    <name type="common">Swimming crab</name>
    <name type="synonym">Neptunus trituberculatus</name>
    <dbReference type="NCBI Taxonomy" id="210409"/>
    <lineage>
        <taxon>Eukaryota</taxon>
        <taxon>Metazoa</taxon>
        <taxon>Ecdysozoa</taxon>
        <taxon>Arthropoda</taxon>
        <taxon>Crustacea</taxon>
        <taxon>Multicrustacea</taxon>
        <taxon>Malacostraca</taxon>
        <taxon>Eumalacostraca</taxon>
        <taxon>Eucarida</taxon>
        <taxon>Decapoda</taxon>
        <taxon>Pleocyemata</taxon>
        <taxon>Brachyura</taxon>
        <taxon>Eubrachyura</taxon>
        <taxon>Portunoidea</taxon>
        <taxon>Portunidae</taxon>
        <taxon>Portuninae</taxon>
        <taxon>Portunus</taxon>
    </lineage>
</organism>
<gene>
    <name evidence="1" type="ORF">E2C01_040656</name>
</gene>
<sequence>MFEFTLYRTMLRTPSLLPDDRVTVISIPGKSYRTHQSPALWSRRKHSSMVEEFGDLFLDGEYYRPEVDSDYCLANIGNLDHLIPTDGDHARLAHLVRTTQCWNERICHMLHSLRGRLLYNLCYTSDSLTEQQARRFTDLIFQNLKDMI</sequence>
<comment type="caution">
    <text evidence="1">The sequence shown here is derived from an EMBL/GenBank/DDBJ whole genome shotgun (WGS) entry which is preliminary data.</text>
</comment>
<dbReference type="EMBL" id="VSRR010007453">
    <property type="protein sequence ID" value="MPC46925.1"/>
    <property type="molecule type" value="Genomic_DNA"/>
</dbReference>
<proteinExistence type="predicted"/>
<dbReference type="Proteomes" id="UP000324222">
    <property type="component" value="Unassembled WGS sequence"/>
</dbReference>
<dbReference type="AlphaFoldDB" id="A0A5B7FN76"/>
<accession>A0A5B7FN76</accession>
<name>A0A5B7FN76_PORTR</name>
<evidence type="ECO:0000313" key="2">
    <source>
        <dbReference type="Proteomes" id="UP000324222"/>
    </source>
</evidence>
<keyword evidence="2" id="KW-1185">Reference proteome</keyword>
<evidence type="ECO:0000313" key="1">
    <source>
        <dbReference type="EMBL" id="MPC46925.1"/>
    </source>
</evidence>
<dbReference type="OrthoDB" id="6361640at2759"/>
<protein>
    <submittedName>
        <fullName evidence="1">Uncharacterized protein</fullName>
    </submittedName>
</protein>
<reference evidence="1 2" key="1">
    <citation type="submission" date="2019-05" db="EMBL/GenBank/DDBJ databases">
        <title>Another draft genome of Portunus trituberculatus and its Hox gene families provides insights of decapod evolution.</title>
        <authorList>
            <person name="Jeong J.-H."/>
            <person name="Song I."/>
            <person name="Kim S."/>
            <person name="Choi T."/>
            <person name="Kim D."/>
            <person name="Ryu S."/>
            <person name="Kim W."/>
        </authorList>
    </citation>
    <scope>NUCLEOTIDE SEQUENCE [LARGE SCALE GENOMIC DNA]</scope>
    <source>
        <tissue evidence="1">Muscle</tissue>
    </source>
</reference>